<sequence>MSCVTNSCLQASPQLHFPFLVQLYHCPHETINITTFISTSKTHRRNSHMTVDNCGSERLTSVWVWSKDFNPTCFIGVHPMPPLDTDGCARSCFTATMFSLSPTSSL</sequence>
<dbReference type="HOGENOM" id="CLU_2228502_0_0_1"/>
<proteinExistence type="predicted"/>
<reference evidence="1 2" key="1">
    <citation type="submission" date="2013-11" db="EMBL/GenBank/DDBJ databases">
        <title>The Genome Sequence of Phytophthora parasitica P1569.</title>
        <authorList>
            <consortium name="The Broad Institute Genomics Platform"/>
            <person name="Russ C."/>
            <person name="Tyler B."/>
            <person name="Panabieres F."/>
            <person name="Shan W."/>
            <person name="Tripathy S."/>
            <person name="Grunwald N."/>
            <person name="Machado M."/>
            <person name="Johnson C.S."/>
            <person name="Arredondo F."/>
            <person name="Hong C."/>
            <person name="Coffey M."/>
            <person name="Young S.K."/>
            <person name="Zeng Q."/>
            <person name="Gargeya S."/>
            <person name="Fitzgerald M."/>
            <person name="Abouelleil A."/>
            <person name="Alvarado L."/>
            <person name="Chapman S.B."/>
            <person name="Gainer-Dewar J."/>
            <person name="Goldberg J."/>
            <person name="Griggs A."/>
            <person name="Gujja S."/>
            <person name="Hansen M."/>
            <person name="Howarth C."/>
            <person name="Imamovic A."/>
            <person name="Ireland A."/>
            <person name="Larimer J."/>
            <person name="McCowan C."/>
            <person name="Murphy C."/>
            <person name="Pearson M."/>
            <person name="Poon T.W."/>
            <person name="Priest M."/>
            <person name="Roberts A."/>
            <person name="Saif S."/>
            <person name="Shea T."/>
            <person name="Sykes S."/>
            <person name="Wortman J."/>
            <person name="Nusbaum C."/>
            <person name="Birren B."/>
        </authorList>
    </citation>
    <scope>NUCLEOTIDE SEQUENCE [LARGE SCALE GENOMIC DNA]</scope>
    <source>
        <strain evidence="1 2">P1569</strain>
    </source>
</reference>
<evidence type="ECO:0000313" key="2">
    <source>
        <dbReference type="Proteomes" id="UP000018721"/>
    </source>
</evidence>
<protein>
    <submittedName>
        <fullName evidence="1">Uncharacterized protein</fullName>
    </submittedName>
</protein>
<dbReference type="EMBL" id="ANIZ01002425">
    <property type="protein sequence ID" value="ETI40700.1"/>
    <property type="molecule type" value="Genomic_DNA"/>
</dbReference>
<accession>V9EN60</accession>
<comment type="caution">
    <text evidence="1">The sequence shown here is derived from an EMBL/GenBank/DDBJ whole genome shotgun (WGS) entry which is preliminary data.</text>
</comment>
<name>V9EN60_PHYNI</name>
<dbReference type="Proteomes" id="UP000018721">
    <property type="component" value="Unassembled WGS sequence"/>
</dbReference>
<organism evidence="1 2">
    <name type="scientific">Phytophthora nicotianae P1569</name>
    <dbReference type="NCBI Taxonomy" id="1317065"/>
    <lineage>
        <taxon>Eukaryota</taxon>
        <taxon>Sar</taxon>
        <taxon>Stramenopiles</taxon>
        <taxon>Oomycota</taxon>
        <taxon>Peronosporomycetes</taxon>
        <taxon>Peronosporales</taxon>
        <taxon>Peronosporaceae</taxon>
        <taxon>Phytophthora</taxon>
    </lineage>
</organism>
<dbReference type="AlphaFoldDB" id="V9EN60"/>
<keyword evidence="2" id="KW-1185">Reference proteome</keyword>
<gene>
    <name evidence="1" type="ORF">F443_13989</name>
</gene>
<evidence type="ECO:0000313" key="1">
    <source>
        <dbReference type="EMBL" id="ETI40700.1"/>
    </source>
</evidence>